<feature type="region of interest" description="Disordered" evidence="1">
    <location>
        <begin position="2020"/>
        <end position="2088"/>
    </location>
</feature>
<feature type="compositionally biased region" description="Polar residues" evidence="1">
    <location>
        <begin position="1498"/>
        <end position="1532"/>
    </location>
</feature>
<feature type="compositionally biased region" description="Basic and acidic residues" evidence="1">
    <location>
        <begin position="1884"/>
        <end position="1900"/>
    </location>
</feature>
<feature type="compositionally biased region" description="Basic and acidic residues" evidence="1">
    <location>
        <begin position="2072"/>
        <end position="2082"/>
    </location>
</feature>
<dbReference type="OMA" id="YGERGHY"/>
<feature type="compositionally biased region" description="Basic residues" evidence="1">
    <location>
        <begin position="2179"/>
        <end position="2196"/>
    </location>
</feature>
<feature type="compositionally biased region" description="Low complexity" evidence="1">
    <location>
        <begin position="1797"/>
        <end position="1821"/>
    </location>
</feature>
<feature type="region of interest" description="Disordered" evidence="1">
    <location>
        <begin position="1600"/>
        <end position="1631"/>
    </location>
</feature>
<evidence type="ECO:0000313" key="2">
    <source>
        <dbReference type="EMBL" id="OTN66438.1"/>
    </source>
</evidence>
<feature type="region of interest" description="Disordered" evidence="1">
    <location>
        <begin position="1740"/>
        <end position="1759"/>
    </location>
</feature>
<feature type="compositionally biased region" description="Basic and acidic residues" evidence="1">
    <location>
        <begin position="2020"/>
        <end position="2036"/>
    </location>
</feature>
<comment type="caution">
    <text evidence="2">The sequence shown here is derived from an EMBL/GenBank/DDBJ whole genome shotgun (WGS) entry which is preliminary data.</text>
</comment>
<gene>
    <name evidence="2" type="ORF">PKNOH_S09517100</name>
</gene>
<feature type="compositionally biased region" description="Polar residues" evidence="1">
    <location>
        <begin position="1479"/>
        <end position="1491"/>
    </location>
</feature>
<feature type="region of interest" description="Disordered" evidence="1">
    <location>
        <begin position="2159"/>
        <end position="2196"/>
    </location>
</feature>
<organism evidence="2 3">
    <name type="scientific">Plasmodium knowlesi</name>
    <dbReference type="NCBI Taxonomy" id="5850"/>
    <lineage>
        <taxon>Eukaryota</taxon>
        <taxon>Sar</taxon>
        <taxon>Alveolata</taxon>
        <taxon>Apicomplexa</taxon>
        <taxon>Aconoidasida</taxon>
        <taxon>Haemosporida</taxon>
        <taxon>Plasmodiidae</taxon>
        <taxon>Plasmodium</taxon>
        <taxon>Plasmodium (Plasmodium)</taxon>
    </lineage>
</organism>
<feature type="region of interest" description="Disordered" evidence="1">
    <location>
        <begin position="611"/>
        <end position="645"/>
    </location>
</feature>
<feature type="region of interest" description="Disordered" evidence="1">
    <location>
        <begin position="317"/>
        <end position="340"/>
    </location>
</feature>
<proteinExistence type="predicted"/>
<feature type="region of interest" description="Disordered" evidence="1">
    <location>
        <begin position="1479"/>
        <end position="1564"/>
    </location>
</feature>
<dbReference type="eggNOG" id="ENOG502TMZG">
    <property type="taxonomic scope" value="Eukaryota"/>
</dbReference>
<feature type="compositionally biased region" description="Basic and acidic residues" evidence="1">
    <location>
        <begin position="1968"/>
        <end position="1977"/>
    </location>
</feature>
<feature type="region of interest" description="Disordered" evidence="1">
    <location>
        <begin position="192"/>
        <end position="215"/>
    </location>
</feature>
<sequence>MYPSQEREPLSNCRDKEETTALPYFPRAVNYVKVNKPKYRSSGNYHHKQARECQVSSNGYANQNNYSYMCNNISGYYSPGNIHPQEYTDGKYHKMGYNEGVGDYLPRGRTYRSNNASSSGVGTVICEEEIAHPQYNKTNGGNRYQDYTEPNANGFKRVPMNQQGRSPNGMAESNGMAEKEPHVEGIHRDICSNGKGQNWSHRMKNRTGRIYPPRNVGADCARNTQMSLSQSDERSGTSNGVESQMKGEFETQEENHYVMEINNDKGNPNGFSTKGRRKNNGRYMNPYKGGGNYANSSVNNRSPNYFGGGNWNHGYAQGYAQSNGQNSGYQNNNHHNYNPNYNNNYDGKRTKYNNYRSYNNWNYHGDNQGGRQNANYEPIAVAKVSNGGENPLDECSSISAVQKEGPPDGGVPKSDNCVVPSSPSNQLEASEKTDVEQIIDLPKEGCNEKIDTYDKLPDPEVNTEVCLNGSKDKSLEIDKCAGKKNNYDGNCNSEENRHGNNEPTGCGEPSDIAEHFKQGKDAVMEVFIKDECSSRENPRTNGINDVMESSTPVQANNGVPGKDLNGNYSPVLLNKNCTGRKKAANRSYPPVHNSNYEININGNFWRGQSNLYNGSMGGAPSDDPNEKDPFPGPPPTTTHKGYKHSERVNGSIKSLSNNAPMMNTQGGYVRSVTQLDNTYPLEENNTVTKEYGVSGNGNLQVGNHHGRTLREDGAWEASPVGGDYNQMNETYNQMNETYNQMNETYNQVNGTYNQSGGNHYFNTGSYNPGRVSAPRATQEPTEMYKSGGYKKQSNVYPQSTYKRQGRNLKGGKFQFPSMHECFFSSNKGKWGSTRRDEPVGRVDEEGRNFHQVEGVYSMTNEGTVFVGDSNYTSGSPFCAKNKIVSSNDAVESSNYDTDKVYYGQGKPKYDRKDEFISMTDSTTMNFYREELKTFKEEVEICDRSSTRDKNSILVNPELTEVRSSEHLNLIMPMNGWKKEPILRRHKKGTATEKHKRAIMGRDSGVTRKGRGGLGDLDREEHIPGPSGNYDHDGQHSSKRDDQSGDQSNDKNDEQHGCEQRLPRANAPSTPLKHRRSRSENTYGYQNKDLKNLEVAMIKPHMEKFKRTVNVNGFRTILERVSISYVDGDVVEGVPRMFGTSIGMINEHQRENAQCTFGGETSVCSYVENDKGETEGRIESMHPVKCSPEKEAIDNHIGAVKRNIGKKDRGIYFPGDHLNYGSSLKTQNTFLCLPIESALLMDGEAKTDEDDVGKRDADEVPWEGDKRMSCSPEEEEGSPSEGIVRGEFIRRDCVGDTDVCGGSSPVNVNCGRVGNYGDRGQYGWRDHRGGKGHHGGSGNYGGNYGKRNNYRRGDVHNEVVTRNNPFKFVPQETTPLQSNRTDGQTINLYSKNEIRGNNRYDERGIIENEFTSSRISPTGTGTTTTATITTMDTSASNYAHSKVHVNGSVERMPIHRIGHKGFFSQLPERRRRNVNTSDYFYMSGQNDSSTENYPHGCSVGSSAQSGGQDNSYKDNQAGSQLRGTGENYTSCGNTFGAPEHPRRENTIGGTAPVDNMQDVNGYTFNGGYGQHNQNHMNGFTQRMHHRNGTVSHYGVVGSEWTKEPTKNTGNNTNHFNNYANRKGTIPNSRFSSQRNVTTGNIFSYADGGSILPHHNGNVPYNVNTVKPGSGFDPNGGVMNPGNKGGSSNGGYHYNGDYDTTFKSASHVNGRRKGRNATYVGGYGDNWSPVVGPNTSAHFAASSTSAHRNTRGKGNHVNGEGLNNARAFDELMCEETEVVINNTSEKTSSYAMGGKKWENYGTNNGTNNGTHYRNNRRNGSSRGTIQSKKTQPSEQEEKEHTIHNGRQNIIEREDVDPVREAEQGSHADGARNKSRNRWSRGVEGVPLHRDTRLAKGEKRSDAIIDVLHGNNGGPTEGEPPKEDDSPFCEGLCEEEENGEGNNEERQFKRKNQFHHLQGDPEGSVGQTMRNKKDGLHRGDLLVGSTPCDDIRGVDLGKEEKCVEMVRDNGTEEIPAHFEVAFKGEGKESERKDNAESNHLRTSRVRSNDAKVDHVNSSARQQVVCKMRSPKQGVHKGERRSERTCNDYGPHGNNFGGTNNISRVEPVLCHLEGENADDPNDPTEGVNQFDITAREYDMGVNDQEQIMVGENLHGSVDLYTQETGSIHGRGRREPNGNNNHGSYRRKNKNRKKHVRERRE</sequence>
<feature type="compositionally biased region" description="Basic and acidic residues" evidence="1">
    <location>
        <begin position="1029"/>
        <end position="1061"/>
    </location>
</feature>
<evidence type="ECO:0000313" key="3">
    <source>
        <dbReference type="Proteomes" id="UP000195012"/>
    </source>
</evidence>
<dbReference type="Proteomes" id="UP000195012">
    <property type="component" value="Unassembled WGS sequence"/>
</dbReference>
<dbReference type="VEuPathDB" id="PlasmoDB:PKA1H_020012800"/>
<protein>
    <submittedName>
        <fullName evidence="2">Putative Asparagine-rich antigen</fullName>
    </submittedName>
</protein>
<reference evidence="2 3" key="1">
    <citation type="submission" date="2017-05" db="EMBL/GenBank/DDBJ databases">
        <title>PacBio assembly of a Plasmodium knowlesi genome sequence with Hi-C correction and manual annotation of the SICAvar gene family.</title>
        <authorList>
            <person name="Lapp S.A."/>
            <person name="Geraldo J.A."/>
            <person name="Chien J.-T."/>
            <person name="Ay F."/>
            <person name="Pakala S.B."/>
            <person name="Batugedara G."/>
            <person name="Humphrey J.C."/>
            <person name="Debarry J.D."/>
            <person name="Le Roch K.G."/>
            <person name="Galinski M.R."/>
            <person name="Kissinger J.C."/>
        </authorList>
    </citation>
    <scope>NUCLEOTIDE SEQUENCE [LARGE SCALE GENOMIC DNA]</scope>
    <source>
        <strain evidence="3">Malayan Strain Pk1 (A+)</strain>
    </source>
</reference>
<dbReference type="VEuPathDB" id="PlasmoDB:PKNOH_S09517100"/>
<feature type="region of interest" description="Disordered" evidence="1">
    <location>
        <begin position="978"/>
        <end position="1085"/>
    </location>
</feature>
<dbReference type="OrthoDB" id="372797at2759"/>
<feature type="region of interest" description="Disordered" evidence="1">
    <location>
        <begin position="1786"/>
        <end position="1978"/>
    </location>
</feature>
<feature type="compositionally biased region" description="Low complexity" evidence="1">
    <location>
        <begin position="1605"/>
        <end position="1619"/>
    </location>
</feature>
<feature type="compositionally biased region" description="Polar residues" evidence="1">
    <location>
        <begin position="1822"/>
        <end position="1831"/>
    </location>
</feature>
<name>A0A1Y3DTE4_PLAKN</name>
<feature type="compositionally biased region" description="Basic residues" evidence="1">
    <location>
        <begin position="983"/>
        <end position="998"/>
    </location>
</feature>
<feature type="compositionally biased region" description="Low complexity" evidence="1">
    <location>
        <begin position="322"/>
        <end position="340"/>
    </location>
</feature>
<feature type="compositionally biased region" description="Polar residues" evidence="1">
    <location>
        <begin position="419"/>
        <end position="428"/>
    </location>
</feature>
<feature type="compositionally biased region" description="Basic and acidic residues" evidence="1">
    <location>
        <begin position="1847"/>
        <end position="1869"/>
    </location>
</feature>
<dbReference type="EMBL" id="NETL01000023">
    <property type="protein sequence ID" value="OTN66438.1"/>
    <property type="molecule type" value="Genomic_DNA"/>
</dbReference>
<feature type="region of interest" description="Disordered" evidence="1">
    <location>
        <begin position="261"/>
        <end position="282"/>
    </location>
</feature>
<feature type="region of interest" description="Disordered" evidence="1">
    <location>
        <begin position="399"/>
        <end position="433"/>
    </location>
</feature>
<feature type="compositionally biased region" description="Basic and acidic residues" evidence="1">
    <location>
        <begin position="1251"/>
        <end position="1267"/>
    </location>
</feature>
<evidence type="ECO:0000256" key="1">
    <source>
        <dbReference type="SAM" id="MobiDB-lite"/>
    </source>
</evidence>
<accession>A0A1Y3DTE4</accession>
<dbReference type="VEuPathDB" id="PlasmoDB:PKNH_0207800"/>
<feature type="region of interest" description="Disordered" evidence="1">
    <location>
        <begin position="1244"/>
        <end position="1280"/>
    </location>
</feature>